<comment type="caution">
    <text evidence="1">The sequence shown here is derived from an EMBL/GenBank/DDBJ whole genome shotgun (WGS) entry which is preliminary data.</text>
</comment>
<keyword evidence="2" id="KW-1185">Reference proteome</keyword>
<dbReference type="AlphaFoldDB" id="A0A7W5ZGL4"/>
<proteinExistence type="predicted"/>
<dbReference type="InterPro" id="IPR026350">
    <property type="entry name" value="GxxExxY"/>
</dbReference>
<gene>
    <name evidence="1" type="ORF">FHS57_000496</name>
</gene>
<evidence type="ECO:0000313" key="2">
    <source>
        <dbReference type="Proteomes" id="UP000541352"/>
    </source>
</evidence>
<reference evidence="1 2" key="1">
    <citation type="submission" date="2020-08" db="EMBL/GenBank/DDBJ databases">
        <title>Genomic Encyclopedia of Type Strains, Phase IV (KMG-IV): sequencing the most valuable type-strain genomes for metagenomic binning, comparative biology and taxonomic classification.</title>
        <authorList>
            <person name="Goeker M."/>
        </authorList>
    </citation>
    <scope>NUCLEOTIDE SEQUENCE [LARGE SCALE GENOMIC DNA]</scope>
    <source>
        <strain evidence="1 2">DSM 17976</strain>
    </source>
</reference>
<dbReference type="NCBIfam" id="TIGR04256">
    <property type="entry name" value="GxxExxY"/>
    <property type="match status" value="1"/>
</dbReference>
<dbReference type="RefSeq" id="WP_183971256.1">
    <property type="nucleotide sequence ID" value="NZ_JACIBY010000001.1"/>
</dbReference>
<organism evidence="1 2">
    <name type="scientific">Runella defluvii</name>
    <dbReference type="NCBI Taxonomy" id="370973"/>
    <lineage>
        <taxon>Bacteria</taxon>
        <taxon>Pseudomonadati</taxon>
        <taxon>Bacteroidota</taxon>
        <taxon>Cytophagia</taxon>
        <taxon>Cytophagales</taxon>
        <taxon>Spirosomataceae</taxon>
        <taxon>Runella</taxon>
    </lineage>
</organism>
<accession>A0A7W5ZGL4</accession>
<name>A0A7W5ZGL4_9BACT</name>
<sequence length="127" mass="14527">MTENDISYKIRGCIFKVFKNLGPGLLESAYEVALMYELRKEGLMVSNQVNLPMIYEEMRVDIAYRLDIVVDNKVIIELKSVENLLDVHHKQVITYLKLSGMKLGILVNFNTDDISKSIFRKVNGLAS</sequence>
<dbReference type="Pfam" id="PF13366">
    <property type="entry name" value="PDDEXK_3"/>
    <property type="match status" value="1"/>
</dbReference>
<evidence type="ECO:0000313" key="1">
    <source>
        <dbReference type="EMBL" id="MBB3836514.1"/>
    </source>
</evidence>
<dbReference type="Proteomes" id="UP000541352">
    <property type="component" value="Unassembled WGS sequence"/>
</dbReference>
<dbReference type="EMBL" id="JACIBY010000001">
    <property type="protein sequence ID" value="MBB3836514.1"/>
    <property type="molecule type" value="Genomic_DNA"/>
</dbReference>
<protein>
    <submittedName>
        <fullName evidence="1">GxxExxY protein</fullName>
    </submittedName>
</protein>